<dbReference type="KEGG" id="aji:C0Z10_07675"/>
<dbReference type="EMBL" id="CP025570">
    <property type="protein sequence ID" value="AZZ39650.1"/>
    <property type="molecule type" value="Genomic_DNA"/>
</dbReference>
<reference evidence="2" key="1">
    <citation type="submission" date="2017-12" db="EMBL/GenBank/DDBJ databases">
        <title>Whole genome sequencing of Acidipropionibacterium jensenii strains JS279 and JS280.</title>
        <authorList>
            <person name="Deptula P."/>
            <person name="Laine P."/>
            <person name="Smolander O.-P."/>
            <person name="Paulin L."/>
            <person name="Auvinen P."/>
            <person name="Varmanen P."/>
        </authorList>
    </citation>
    <scope>NUCLEOTIDE SEQUENCE [LARGE SCALE GENOMIC DNA]</scope>
    <source>
        <strain evidence="2">JS280</strain>
    </source>
</reference>
<organism evidence="1 2">
    <name type="scientific">Acidipropionibacterium jensenii</name>
    <dbReference type="NCBI Taxonomy" id="1749"/>
    <lineage>
        <taxon>Bacteria</taxon>
        <taxon>Bacillati</taxon>
        <taxon>Actinomycetota</taxon>
        <taxon>Actinomycetes</taxon>
        <taxon>Propionibacteriales</taxon>
        <taxon>Propionibacteriaceae</taxon>
        <taxon>Acidipropionibacterium</taxon>
    </lineage>
</organism>
<name>A0A3Q9UIL3_9ACTN</name>
<evidence type="ECO:0000313" key="1">
    <source>
        <dbReference type="EMBL" id="AZZ39650.1"/>
    </source>
</evidence>
<proteinExistence type="predicted"/>
<dbReference type="Proteomes" id="UP000285875">
    <property type="component" value="Chromosome"/>
</dbReference>
<dbReference type="RefSeq" id="WP_097798990.1">
    <property type="nucleotide sequence ID" value="NZ_CP025570.1"/>
</dbReference>
<dbReference type="AlphaFoldDB" id="A0A3Q9UIL3"/>
<sequence>MDAWVDESIRTVGEPMYLLGASITGPESYDTAAEVLTRFAPRGNKLHWRDLGEAGKKPVIDAIPELCLHHVVVIGAPMIDIRQERARGRCFERLLWELDQAGVTKVVFESRTPHQDRTDRRRVDGLRGRGVITGELRAEWRRGAEEPLLWAPDIVLGALGDARVAGTELDARVAASIQEIVISL</sequence>
<gene>
    <name evidence="1" type="ORF">C0Z10_07675</name>
</gene>
<accession>A0A3Q9UIL3</accession>
<evidence type="ECO:0000313" key="2">
    <source>
        <dbReference type="Proteomes" id="UP000285875"/>
    </source>
</evidence>
<protein>
    <submittedName>
        <fullName evidence="1">Uncharacterized protein</fullName>
    </submittedName>
</protein>